<dbReference type="SUPFAM" id="SSF51338">
    <property type="entry name" value="Composite domain of metallo-dependent hydrolases"/>
    <property type="match status" value="1"/>
</dbReference>
<dbReference type="InterPro" id="IPR051781">
    <property type="entry name" value="Metallo-dep_Hydrolase"/>
</dbReference>
<evidence type="ECO:0000313" key="3">
    <source>
        <dbReference type="Proteomes" id="UP001209922"/>
    </source>
</evidence>
<dbReference type="EMBL" id="JAPCHY010000009">
    <property type="protein sequence ID" value="MCW4473132.1"/>
    <property type="molecule type" value="Genomic_DNA"/>
</dbReference>
<keyword evidence="3" id="KW-1185">Reference proteome</keyword>
<dbReference type="InterPro" id="IPR006680">
    <property type="entry name" value="Amidohydro-rel"/>
</dbReference>
<dbReference type="SUPFAM" id="SSF51556">
    <property type="entry name" value="Metallo-dependent hydrolases"/>
    <property type="match status" value="1"/>
</dbReference>
<dbReference type="Gene3D" id="2.30.40.10">
    <property type="entry name" value="Urease, subunit C, domain 1"/>
    <property type="match status" value="1"/>
</dbReference>
<name>A0ABT3JXB5_9XANT</name>
<dbReference type="Pfam" id="PF01979">
    <property type="entry name" value="Amidohydro_1"/>
    <property type="match status" value="2"/>
</dbReference>
<organism evidence="2 3">
    <name type="scientific">Xanthomonas chitinilytica</name>
    <dbReference type="NCBI Taxonomy" id="2989819"/>
    <lineage>
        <taxon>Bacteria</taxon>
        <taxon>Pseudomonadati</taxon>
        <taxon>Pseudomonadota</taxon>
        <taxon>Gammaproteobacteria</taxon>
        <taxon>Lysobacterales</taxon>
        <taxon>Lysobacteraceae</taxon>
        <taxon>Xanthomonas</taxon>
    </lineage>
</organism>
<dbReference type="InterPro" id="IPR011059">
    <property type="entry name" value="Metal-dep_hydrolase_composite"/>
</dbReference>
<feature type="domain" description="Amidohydrolase-related" evidence="1">
    <location>
        <begin position="430"/>
        <end position="498"/>
    </location>
</feature>
<evidence type="ECO:0000313" key="2">
    <source>
        <dbReference type="EMBL" id="MCW4473132.1"/>
    </source>
</evidence>
<evidence type="ECO:0000259" key="1">
    <source>
        <dbReference type="Pfam" id="PF01979"/>
    </source>
</evidence>
<dbReference type="PANTHER" id="PTHR43135">
    <property type="entry name" value="ALPHA-D-RIBOSE 1-METHYLPHOSPHONATE 5-TRIPHOSPHATE DIPHOSPHATASE"/>
    <property type="match status" value="1"/>
</dbReference>
<gene>
    <name evidence="2" type="ORF">OK345_11515</name>
</gene>
<dbReference type="Gene3D" id="3.20.20.140">
    <property type="entry name" value="Metal-dependent hydrolases"/>
    <property type="match status" value="1"/>
</dbReference>
<proteinExistence type="predicted"/>
<sequence length="507" mass="54461">MDPALDCRNEYTGKTKMRFLVALIATGLCLSACTFGPEEGNTATPAGTLVRNVMVASPERDAAYGPVSVRIAGNTIVEIAEDIRPRRSDAIIEGAGRYLSPGLIDSHVHIGDIPGLRPQDEQAHPELVEAARAQIPRSYLFHGYTTVIALGSGKAPVDAWNARELRPQAYFCGAAPILDGYPTNYAPVPERYALAPDYLHDPSRSEPLPPGVEPASHTPEAVVARIADSGALCLKAYYETGFGQARNLPVPSPELMQALVAAAHARGLKVFLHANSQQAQAFGLANGVDGFAHGLWHWDERDATEVGGELAMQLDRTIDAGIALQPTIQVLYGEGELLDPAFLQRPGLADVYPQALLDFYASAEGRWFGDILAAHVYSDGWTPDIGLVLRVKHALRHFAGHGGRLLFGTDTPSAPTYANPPGLNGRWEMDRWVESGIAPRAIFRAATLGNASFFGLDDTIGSVAVGKRADLLLLGADPLQSVEAFDRIETVFVDGQAVTRAELSARF</sequence>
<dbReference type="Proteomes" id="UP001209922">
    <property type="component" value="Unassembled WGS sequence"/>
</dbReference>
<accession>A0ABT3JXB5</accession>
<comment type="caution">
    <text evidence="2">The sequence shown here is derived from an EMBL/GenBank/DDBJ whole genome shotgun (WGS) entry which is preliminary data.</text>
</comment>
<dbReference type="InterPro" id="IPR032466">
    <property type="entry name" value="Metal_Hydrolase"/>
</dbReference>
<reference evidence="2 3" key="1">
    <citation type="submission" date="2022-10" db="EMBL/GenBank/DDBJ databases">
        <title>Xanthomonas sp. H13-6.</title>
        <authorList>
            <person name="Liu X."/>
            <person name="Deng Z."/>
            <person name="Jiang Y."/>
            <person name="Yu T."/>
            <person name="Ai J."/>
        </authorList>
    </citation>
    <scope>NUCLEOTIDE SEQUENCE [LARGE SCALE GENOMIC DNA]</scope>
    <source>
        <strain evidence="2 3">H13-6</strain>
    </source>
</reference>
<feature type="domain" description="Amidohydrolase-related" evidence="1">
    <location>
        <begin position="98"/>
        <end position="279"/>
    </location>
</feature>
<dbReference type="RefSeq" id="WP_265128118.1">
    <property type="nucleotide sequence ID" value="NZ_JAPCHY010000009.1"/>
</dbReference>
<protein>
    <submittedName>
        <fullName evidence="2">Amidohydrolase family protein</fullName>
    </submittedName>
</protein>
<dbReference type="PANTHER" id="PTHR43135:SF3">
    <property type="entry name" value="ALPHA-D-RIBOSE 1-METHYLPHOSPHONATE 5-TRIPHOSPHATE DIPHOSPHATASE"/>
    <property type="match status" value="1"/>
</dbReference>